<sequence length="322" mass="33502">MSSDCDKVVNHPPAMKPVVLVHGGAWAIPDDLVQASCQGVQNAAKTGYRALTEEGATALDAVVAAVCVLEDDPAFDAGTGSVLNEDGDVEMDAIVMEGRHLQTGAVACVKNILNPVKLARLVMEKTEHVLLAGDGANKFARSVGMKEVPTSVLVNNDAVKELDHFKKFKKTVNGLFSTRDHDTVGAVAIDRQGNVACATSTGGITAKMVGRVGDSPIIGSGAYCDNAAGTASTTGHGESIAKVTLARRVVYNMQNGHSAQQAAEEALSYMSTRVNGAGGTIALDRTGNAGIAFTTERMPWAWVGSGSLHYGINPGEDFTMAS</sequence>
<dbReference type="GO" id="GO:0004067">
    <property type="term" value="F:asparaginase activity"/>
    <property type="evidence" value="ECO:0007669"/>
    <property type="project" value="UniProtKB-EC"/>
</dbReference>
<feature type="binding site" evidence="8">
    <location>
        <begin position="211"/>
        <end position="214"/>
    </location>
    <ligand>
        <name>substrate</name>
    </ligand>
</feature>
<organism evidence="10 11">
    <name type="scientific">Patiria miniata</name>
    <name type="common">Bat star</name>
    <name type="synonym">Asterina miniata</name>
    <dbReference type="NCBI Taxonomy" id="46514"/>
    <lineage>
        <taxon>Eukaryota</taxon>
        <taxon>Metazoa</taxon>
        <taxon>Echinodermata</taxon>
        <taxon>Eleutherozoa</taxon>
        <taxon>Asterozoa</taxon>
        <taxon>Asteroidea</taxon>
        <taxon>Valvatacea</taxon>
        <taxon>Valvatida</taxon>
        <taxon>Asterinidae</taxon>
        <taxon>Patiria</taxon>
    </lineage>
</organism>
<dbReference type="GO" id="GO:0005737">
    <property type="term" value="C:cytoplasm"/>
    <property type="evidence" value="ECO:0007669"/>
    <property type="project" value="TreeGrafter"/>
</dbReference>
<feature type="site" description="Cleavage; by autolysis" evidence="9">
    <location>
        <begin position="182"/>
        <end position="183"/>
    </location>
</feature>
<evidence type="ECO:0000256" key="1">
    <source>
        <dbReference type="ARBA" id="ARBA00000306"/>
    </source>
</evidence>
<evidence type="ECO:0000256" key="3">
    <source>
        <dbReference type="ARBA" id="ARBA00022670"/>
    </source>
</evidence>
<accession>A0A914B7W7</accession>
<feature type="binding site" evidence="8">
    <location>
        <begin position="234"/>
        <end position="237"/>
    </location>
    <ligand>
        <name>substrate</name>
    </ligand>
</feature>
<dbReference type="Gene3D" id="3.60.20.30">
    <property type="entry name" value="(Glycosyl)asparaginase"/>
    <property type="match status" value="1"/>
</dbReference>
<evidence type="ECO:0000256" key="8">
    <source>
        <dbReference type="PIRSR" id="PIRSR600246-2"/>
    </source>
</evidence>
<dbReference type="OMA" id="YTYDGGH"/>
<dbReference type="FunFam" id="3.60.20.30:FF:000001">
    <property type="entry name" value="Isoaspartyl peptidase/L-asparaginase"/>
    <property type="match status" value="1"/>
</dbReference>
<evidence type="ECO:0000313" key="11">
    <source>
        <dbReference type="Proteomes" id="UP000887568"/>
    </source>
</evidence>
<protein>
    <submittedName>
        <fullName evidence="10">Uncharacterized protein</fullName>
    </submittedName>
</protein>
<proteinExistence type="inferred from homology"/>
<dbReference type="InterPro" id="IPR029055">
    <property type="entry name" value="Ntn_hydrolases_N"/>
</dbReference>
<dbReference type="GeneID" id="119740329"/>
<keyword evidence="4" id="KW-0378">Hydrolase</keyword>
<evidence type="ECO:0000256" key="6">
    <source>
        <dbReference type="ARBA" id="ARBA00049366"/>
    </source>
</evidence>
<dbReference type="AlphaFoldDB" id="A0A914B7W7"/>
<dbReference type="CDD" id="cd04702">
    <property type="entry name" value="ASRGL1_like"/>
    <property type="match status" value="1"/>
</dbReference>
<dbReference type="EnsemblMetazoa" id="XM_038215594.1">
    <property type="protein sequence ID" value="XP_038071522.1"/>
    <property type="gene ID" value="LOC119740329"/>
</dbReference>
<keyword evidence="11" id="KW-1185">Reference proteome</keyword>
<keyword evidence="3" id="KW-0645">Protease</keyword>
<dbReference type="PANTHER" id="PTHR10188:SF43">
    <property type="entry name" value="ASPARAGINASE (EUROFUNG)"/>
    <property type="match status" value="1"/>
</dbReference>
<feature type="active site" description="Nucleophile" evidence="7">
    <location>
        <position position="183"/>
    </location>
</feature>
<evidence type="ECO:0000256" key="7">
    <source>
        <dbReference type="PIRSR" id="PIRSR600246-1"/>
    </source>
</evidence>
<dbReference type="GO" id="GO:0033345">
    <property type="term" value="P:L-asparagine catabolic process via L-aspartate"/>
    <property type="evidence" value="ECO:0007669"/>
    <property type="project" value="TreeGrafter"/>
</dbReference>
<evidence type="ECO:0000256" key="9">
    <source>
        <dbReference type="PIRSR" id="PIRSR600246-3"/>
    </source>
</evidence>
<evidence type="ECO:0000256" key="5">
    <source>
        <dbReference type="ARBA" id="ARBA00022813"/>
    </source>
</evidence>
<dbReference type="RefSeq" id="XP_038071522.1">
    <property type="nucleotide sequence ID" value="XM_038215594.1"/>
</dbReference>
<comment type="catalytic activity">
    <reaction evidence="1">
        <text>Cleavage of a beta-linked Asp residue from the N-terminus of a polypeptide.</text>
        <dbReference type="EC" id="3.4.19.5"/>
    </reaction>
</comment>
<comment type="similarity">
    <text evidence="2">Belongs to the Ntn-hydrolase family.</text>
</comment>
<dbReference type="SUPFAM" id="SSF56235">
    <property type="entry name" value="N-terminal nucleophile aminohydrolases (Ntn hydrolases)"/>
    <property type="match status" value="1"/>
</dbReference>
<dbReference type="GO" id="GO:0006508">
    <property type="term" value="P:proteolysis"/>
    <property type="evidence" value="ECO:0007669"/>
    <property type="project" value="UniProtKB-KW"/>
</dbReference>
<dbReference type="GO" id="GO:0008798">
    <property type="term" value="F:beta-aspartyl-peptidase activity"/>
    <property type="evidence" value="ECO:0007669"/>
    <property type="project" value="UniProtKB-EC"/>
</dbReference>
<dbReference type="CTD" id="80150"/>
<dbReference type="InterPro" id="IPR000246">
    <property type="entry name" value="Peptidase_T2"/>
</dbReference>
<dbReference type="InterPro" id="IPR033844">
    <property type="entry name" value="ASRGL1_meta"/>
</dbReference>
<keyword evidence="5" id="KW-0068">Autocatalytic cleavage</keyword>
<evidence type="ECO:0000256" key="2">
    <source>
        <dbReference type="ARBA" id="ARBA00010872"/>
    </source>
</evidence>
<dbReference type="OrthoDB" id="2262349at2759"/>
<reference evidence="10" key="1">
    <citation type="submission" date="2022-11" db="UniProtKB">
        <authorList>
            <consortium name="EnsemblMetazoa"/>
        </authorList>
    </citation>
    <scope>IDENTIFICATION</scope>
</reference>
<name>A0A914B7W7_PATMI</name>
<dbReference type="Pfam" id="PF01112">
    <property type="entry name" value="Asparaginase_2"/>
    <property type="match status" value="1"/>
</dbReference>
<dbReference type="PANTHER" id="PTHR10188">
    <property type="entry name" value="L-ASPARAGINASE"/>
    <property type="match status" value="1"/>
</dbReference>
<evidence type="ECO:0000313" key="10">
    <source>
        <dbReference type="EnsemblMetazoa" id="XP_038071522.1"/>
    </source>
</evidence>
<dbReference type="Proteomes" id="UP000887568">
    <property type="component" value="Unplaced"/>
</dbReference>
<evidence type="ECO:0000256" key="4">
    <source>
        <dbReference type="ARBA" id="ARBA00022801"/>
    </source>
</evidence>
<comment type="catalytic activity">
    <reaction evidence="6">
        <text>L-asparagine + H2O = L-aspartate + NH4(+)</text>
        <dbReference type="Rhea" id="RHEA:21016"/>
        <dbReference type="ChEBI" id="CHEBI:15377"/>
        <dbReference type="ChEBI" id="CHEBI:28938"/>
        <dbReference type="ChEBI" id="CHEBI:29991"/>
        <dbReference type="ChEBI" id="CHEBI:58048"/>
        <dbReference type="EC" id="3.5.1.1"/>
    </reaction>
</comment>